<reference evidence="1" key="1">
    <citation type="submission" date="2018-05" db="EMBL/GenBank/DDBJ databases">
        <authorList>
            <person name="Lanie J.A."/>
            <person name="Ng W.-L."/>
            <person name="Kazmierczak K.M."/>
            <person name="Andrzejewski T.M."/>
            <person name="Davidsen T.M."/>
            <person name="Wayne K.J."/>
            <person name="Tettelin H."/>
            <person name="Glass J.I."/>
            <person name="Rusch D."/>
            <person name="Podicherti R."/>
            <person name="Tsui H.-C.T."/>
            <person name="Winkler M.E."/>
        </authorList>
    </citation>
    <scope>NUCLEOTIDE SEQUENCE</scope>
</reference>
<sequence length="48" mass="5583">SLNYKNITITVIPSNLQNRFVESLLLAELLLIWSFDARNTFKEQTTKV</sequence>
<dbReference type="EMBL" id="UINC01057920">
    <property type="protein sequence ID" value="SVB79592.1"/>
    <property type="molecule type" value="Genomic_DNA"/>
</dbReference>
<organism evidence="1">
    <name type="scientific">marine metagenome</name>
    <dbReference type="NCBI Taxonomy" id="408172"/>
    <lineage>
        <taxon>unclassified sequences</taxon>
        <taxon>metagenomes</taxon>
        <taxon>ecological metagenomes</taxon>
    </lineage>
</organism>
<proteinExistence type="predicted"/>
<gene>
    <name evidence="1" type="ORF">METZ01_LOCUS232446</name>
</gene>
<accession>A0A382GXK9</accession>
<dbReference type="AlphaFoldDB" id="A0A382GXK9"/>
<feature type="non-terminal residue" evidence="1">
    <location>
        <position position="1"/>
    </location>
</feature>
<protein>
    <submittedName>
        <fullName evidence="1">Uncharacterized protein</fullName>
    </submittedName>
</protein>
<evidence type="ECO:0000313" key="1">
    <source>
        <dbReference type="EMBL" id="SVB79592.1"/>
    </source>
</evidence>
<name>A0A382GXK9_9ZZZZ</name>